<proteinExistence type="predicted"/>
<dbReference type="Pfam" id="PF09346">
    <property type="entry name" value="SMI1_KNR4"/>
    <property type="match status" value="1"/>
</dbReference>
<sequence length="147" mass="17776">MENVIKRIEELGYKTEGLDNEKIKEIENYYKISLPLEYKLFLAKIGKTGDKFLRGEDCFYDRIFELREYANELLKDDNSEFKLKKEHFVFYSHQGYIFAFFDTSLKENCPIYYYFEGDLEPKIKYDSLSSFFEEQLENHILYLKTRG</sequence>
<feature type="domain" description="Knr4/Smi1-like" evidence="1">
    <location>
        <begin position="17"/>
        <end position="134"/>
    </location>
</feature>
<dbReference type="RefSeq" id="WP_089048188.1">
    <property type="nucleotide sequence ID" value="NZ_FXTV01000005.1"/>
</dbReference>
<dbReference type="SMART" id="SM00860">
    <property type="entry name" value="SMI1_KNR4"/>
    <property type="match status" value="1"/>
</dbReference>
<dbReference type="InterPro" id="IPR018958">
    <property type="entry name" value="Knr4/Smi1-like_dom"/>
</dbReference>
<reference evidence="2 3" key="1">
    <citation type="submission" date="2016-11" db="EMBL/GenBank/DDBJ databases">
        <title>Whole genomes of Flavobacteriaceae.</title>
        <authorList>
            <person name="Stine C."/>
            <person name="Li C."/>
            <person name="Tadesse D."/>
        </authorList>
    </citation>
    <scope>NUCLEOTIDE SEQUENCE [LARGE SCALE GENOMIC DNA]</scope>
    <source>
        <strain evidence="2 3">DSM 18292</strain>
    </source>
</reference>
<dbReference type="AlphaFoldDB" id="A0A226HNI7"/>
<organism evidence="2 3">
    <name type="scientific">Flavobacterium hercynium</name>
    <dbReference type="NCBI Taxonomy" id="387094"/>
    <lineage>
        <taxon>Bacteria</taxon>
        <taxon>Pseudomonadati</taxon>
        <taxon>Bacteroidota</taxon>
        <taxon>Flavobacteriia</taxon>
        <taxon>Flavobacteriales</taxon>
        <taxon>Flavobacteriaceae</taxon>
        <taxon>Flavobacterium</taxon>
    </lineage>
</organism>
<evidence type="ECO:0000313" key="2">
    <source>
        <dbReference type="EMBL" id="OXA95755.1"/>
    </source>
</evidence>
<evidence type="ECO:0000259" key="1">
    <source>
        <dbReference type="SMART" id="SM00860"/>
    </source>
</evidence>
<dbReference type="Gene3D" id="3.40.1580.10">
    <property type="entry name" value="SMI1/KNR4-like"/>
    <property type="match status" value="1"/>
</dbReference>
<dbReference type="Proteomes" id="UP000198345">
    <property type="component" value="Unassembled WGS sequence"/>
</dbReference>
<dbReference type="EMBL" id="MUGW01000004">
    <property type="protein sequence ID" value="OXA95755.1"/>
    <property type="molecule type" value="Genomic_DNA"/>
</dbReference>
<comment type="caution">
    <text evidence="2">The sequence shown here is derived from an EMBL/GenBank/DDBJ whole genome shotgun (WGS) entry which is preliminary data.</text>
</comment>
<protein>
    <recommendedName>
        <fullName evidence="1">Knr4/Smi1-like domain-containing protein</fullName>
    </recommendedName>
</protein>
<accession>A0A226HNI7</accession>
<keyword evidence="3" id="KW-1185">Reference proteome</keyword>
<gene>
    <name evidence="2" type="ORF">B0A66_02050</name>
</gene>
<dbReference type="InterPro" id="IPR037883">
    <property type="entry name" value="Knr4/Smi1-like_sf"/>
</dbReference>
<evidence type="ECO:0000313" key="3">
    <source>
        <dbReference type="Proteomes" id="UP000198345"/>
    </source>
</evidence>
<name>A0A226HNI7_9FLAO</name>
<dbReference type="SUPFAM" id="SSF160631">
    <property type="entry name" value="SMI1/KNR4-like"/>
    <property type="match status" value="1"/>
</dbReference>